<evidence type="ECO:0000313" key="2">
    <source>
        <dbReference type="Proteomes" id="UP001626550"/>
    </source>
</evidence>
<dbReference type="Gene3D" id="3.10.10.10">
    <property type="entry name" value="HIV Type 1 Reverse Transcriptase, subunit A, domain 1"/>
    <property type="match status" value="1"/>
</dbReference>
<proteinExistence type="predicted"/>
<protein>
    <submittedName>
        <fullName evidence="1">Uncharacterized protein</fullName>
    </submittedName>
</protein>
<comment type="caution">
    <text evidence="1">The sequence shown here is derived from an EMBL/GenBank/DDBJ whole genome shotgun (WGS) entry which is preliminary data.</text>
</comment>
<evidence type="ECO:0000313" key="1">
    <source>
        <dbReference type="EMBL" id="KAL3308093.1"/>
    </source>
</evidence>
<reference evidence="1 2" key="1">
    <citation type="submission" date="2024-11" db="EMBL/GenBank/DDBJ databases">
        <title>Adaptive evolution of stress response genes in parasites aligns with host niche diversity.</title>
        <authorList>
            <person name="Hahn C."/>
            <person name="Resl P."/>
        </authorList>
    </citation>
    <scope>NUCLEOTIDE SEQUENCE [LARGE SCALE GENOMIC DNA]</scope>
    <source>
        <strain evidence="1">EGGRZ-B1_66</strain>
        <tissue evidence="1">Body</tissue>
    </source>
</reference>
<gene>
    <name evidence="1" type="ORF">Ciccas_013380</name>
</gene>
<dbReference type="SUPFAM" id="SSF56672">
    <property type="entry name" value="DNA/RNA polymerases"/>
    <property type="match status" value="1"/>
</dbReference>
<name>A0ABD2PKR0_9PLAT</name>
<keyword evidence="2" id="KW-1185">Reference proteome</keyword>
<dbReference type="Proteomes" id="UP001626550">
    <property type="component" value="Unassembled WGS sequence"/>
</dbReference>
<dbReference type="InterPro" id="IPR043502">
    <property type="entry name" value="DNA/RNA_pol_sf"/>
</dbReference>
<accession>A0ABD2PKR0</accession>
<dbReference type="AlphaFoldDB" id="A0ABD2PKR0"/>
<organism evidence="1 2">
    <name type="scientific">Cichlidogyrus casuarinus</name>
    <dbReference type="NCBI Taxonomy" id="1844966"/>
    <lineage>
        <taxon>Eukaryota</taxon>
        <taxon>Metazoa</taxon>
        <taxon>Spiralia</taxon>
        <taxon>Lophotrochozoa</taxon>
        <taxon>Platyhelminthes</taxon>
        <taxon>Monogenea</taxon>
        <taxon>Monopisthocotylea</taxon>
        <taxon>Dactylogyridea</taxon>
        <taxon>Ancyrocephalidae</taxon>
        <taxon>Cichlidogyrus</taxon>
    </lineage>
</organism>
<feature type="non-terminal residue" evidence="1">
    <location>
        <position position="1"/>
    </location>
</feature>
<sequence length="139" mass="15602">DLTKKVLIDTKAGDYLSCVPMDRLAYIHAIAKKELNPLVIEIFENYPTAFKSDSDVGASFIKDMRHCITTKVNHLTVRFRRLGPGKAEKVKAKLDQMLKQGIIAHATPSQFLSPIHVVDKPNGEVEFSHGARKIPRTTY</sequence>
<dbReference type="EMBL" id="JBJKFK010005895">
    <property type="protein sequence ID" value="KAL3308093.1"/>
    <property type="molecule type" value="Genomic_DNA"/>
</dbReference>